<evidence type="ECO:0000313" key="2">
    <source>
        <dbReference type="EMBL" id="KAF2571399.1"/>
    </source>
</evidence>
<reference evidence="2" key="1">
    <citation type="submission" date="2019-12" db="EMBL/GenBank/DDBJ databases">
        <title>Genome sequencing and annotation of Brassica cretica.</title>
        <authorList>
            <person name="Studholme D.J."/>
            <person name="Sarris P.F."/>
        </authorList>
    </citation>
    <scope>NUCLEOTIDE SEQUENCE</scope>
    <source>
        <strain evidence="2">PFS-102/07</strain>
        <tissue evidence="2">Leaf</tissue>
    </source>
</reference>
<protein>
    <submittedName>
        <fullName evidence="2">Uncharacterized protein</fullName>
    </submittedName>
</protein>
<sequence length="108" mass="12768">MSELGSGTPWAEADRGRELEQMREQEMRSGFRVRRIAGYVTTNFFPWICWNLWSARNLLAFENRTLSPQEIVLKSIRASKEWEAAQPGNLSNLSRRSIKEMKQRRYCR</sequence>
<name>A0A8S9INE4_BRACR</name>
<gene>
    <name evidence="2" type="ORF">F2Q70_00006286</name>
</gene>
<organism evidence="2">
    <name type="scientific">Brassica cretica</name>
    <name type="common">Mustard</name>
    <dbReference type="NCBI Taxonomy" id="69181"/>
    <lineage>
        <taxon>Eukaryota</taxon>
        <taxon>Viridiplantae</taxon>
        <taxon>Streptophyta</taxon>
        <taxon>Embryophyta</taxon>
        <taxon>Tracheophyta</taxon>
        <taxon>Spermatophyta</taxon>
        <taxon>Magnoliopsida</taxon>
        <taxon>eudicotyledons</taxon>
        <taxon>Gunneridae</taxon>
        <taxon>Pentapetalae</taxon>
        <taxon>rosids</taxon>
        <taxon>malvids</taxon>
        <taxon>Brassicales</taxon>
        <taxon>Brassicaceae</taxon>
        <taxon>Brassiceae</taxon>
        <taxon>Brassica</taxon>
    </lineage>
</organism>
<feature type="compositionally biased region" description="Basic and acidic residues" evidence="1">
    <location>
        <begin position="12"/>
        <end position="22"/>
    </location>
</feature>
<proteinExistence type="predicted"/>
<dbReference type="EMBL" id="QGKY02001015">
    <property type="protein sequence ID" value="KAF2571399.1"/>
    <property type="molecule type" value="Genomic_DNA"/>
</dbReference>
<dbReference type="AlphaFoldDB" id="A0A8S9INE4"/>
<evidence type="ECO:0000256" key="1">
    <source>
        <dbReference type="SAM" id="MobiDB-lite"/>
    </source>
</evidence>
<feature type="region of interest" description="Disordered" evidence="1">
    <location>
        <begin position="1"/>
        <end position="22"/>
    </location>
</feature>
<comment type="caution">
    <text evidence="2">The sequence shown here is derived from an EMBL/GenBank/DDBJ whole genome shotgun (WGS) entry which is preliminary data.</text>
</comment>
<accession>A0A8S9INE4</accession>